<name>A0A1D1ZCT3_9ARAE</name>
<evidence type="ECO:0000256" key="2">
    <source>
        <dbReference type="SAM" id="SignalP"/>
    </source>
</evidence>
<dbReference type="InterPro" id="IPR024788">
    <property type="entry name" value="Malectin-like_Carb-bd_dom"/>
</dbReference>
<reference evidence="4" key="1">
    <citation type="submission" date="2015-07" db="EMBL/GenBank/DDBJ databases">
        <title>Transcriptome Assembly of Anthurium amnicola.</title>
        <authorList>
            <person name="Suzuki J."/>
        </authorList>
    </citation>
    <scope>NUCLEOTIDE SEQUENCE</scope>
</reference>
<proteinExistence type="predicted"/>
<keyword evidence="2" id="KW-0732">Signal</keyword>
<evidence type="ECO:0000256" key="1">
    <source>
        <dbReference type="ARBA" id="ARBA00004167"/>
    </source>
</evidence>
<dbReference type="AlphaFoldDB" id="A0A1D1ZCT3"/>
<accession>A0A1D1ZCT3</accession>
<evidence type="ECO:0000313" key="4">
    <source>
        <dbReference type="EMBL" id="JAT64748.1"/>
    </source>
</evidence>
<feature type="signal peptide" evidence="2">
    <location>
        <begin position="1"/>
        <end position="20"/>
    </location>
</feature>
<gene>
    <name evidence="4" type="primary">RWK1_0</name>
    <name evidence="4" type="ORF">g.22717</name>
</gene>
<organism evidence="4">
    <name type="scientific">Anthurium amnicola</name>
    <dbReference type="NCBI Taxonomy" id="1678845"/>
    <lineage>
        <taxon>Eukaryota</taxon>
        <taxon>Viridiplantae</taxon>
        <taxon>Streptophyta</taxon>
        <taxon>Embryophyta</taxon>
        <taxon>Tracheophyta</taxon>
        <taxon>Spermatophyta</taxon>
        <taxon>Magnoliopsida</taxon>
        <taxon>Liliopsida</taxon>
        <taxon>Araceae</taxon>
        <taxon>Pothoideae</taxon>
        <taxon>Potheae</taxon>
        <taxon>Anthurium</taxon>
    </lineage>
</organism>
<feature type="chain" id="PRO_5008900905" evidence="2">
    <location>
        <begin position="21"/>
        <end position="385"/>
    </location>
</feature>
<dbReference type="Pfam" id="PF12819">
    <property type="entry name" value="Malectin_like"/>
    <property type="match status" value="1"/>
</dbReference>
<dbReference type="GO" id="GO:0016020">
    <property type="term" value="C:membrane"/>
    <property type="evidence" value="ECO:0007669"/>
    <property type="project" value="UniProtKB-SubCell"/>
</dbReference>
<feature type="domain" description="Malectin-like" evidence="3">
    <location>
        <begin position="33"/>
        <end position="349"/>
    </location>
</feature>
<protein>
    <submittedName>
        <fullName evidence="4">Uncharacterized protein At1g24485</fullName>
    </submittedName>
</protein>
<dbReference type="PANTHER" id="PTHR45631:SF44">
    <property type="entry name" value="CARBOHYDRATE-BINDING PROTEIN OF THE ER PROTEIN"/>
    <property type="match status" value="1"/>
</dbReference>
<dbReference type="EMBL" id="GDJX01003188">
    <property type="protein sequence ID" value="JAT64748.1"/>
    <property type="molecule type" value="Transcribed_RNA"/>
</dbReference>
<comment type="subcellular location">
    <subcellularLocation>
        <location evidence="1">Membrane</location>
        <topology evidence="1">Single-pass membrane protein</topology>
    </subcellularLocation>
</comment>
<evidence type="ECO:0000259" key="3">
    <source>
        <dbReference type="Pfam" id="PF12819"/>
    </source>
</evidence>
<dbReference type="PANTHER" id="PTHR45631">
    <property type="entry name" value="OS07G0107800 PROTEIN-RELATED"/>
    <property type="match status" value="1"/>
</dbReference>
<sequence>MGMFLMVVSLCFFFFNPWKALSSIDDTSSWLSIDCGASTESFDDDLLTWETDDEYIFTGMNIDVSHSQTRKEMNTLRFFPAGKGNCYVLPWSSEDKVLLRAGFYYGNYDSLSKPPTFDLQFDGFRWATVVTTSGEDPIYHEAVYTPKKAVINVCLINTGNGVPFISSLEVTPWPSDLYRFMTGNLGFYLRSRTNFGADEDIRYGLISGDIYNRIWKAKGMENYTNVSTFSFNKVKAENDPPSEVLDRAIEAPEASASISLLMDLPRESQTAYIILYFMSFERSLNASDVCKFAIYIDGRPDNRTVELKDGICQVASFYPVSVTGPTSVTLSPVEGSTLPPLVNAMEVYTATGLDNGSGDVSSSCHGWLFFFRLLVAVLIGVTVFE</sequence>